<feature type="region of interest" description="Disordered" evidence="1">
    <location>
        <begin position="44"/>
        <end position="100"/>
    </location>
</feature>
<evidence type="ECO:0000313" key="3">
    <source>
        <dbReference type="EMBL" id="GAA4684367.1"/>
    </source>
</evidence>
<keyword evidence="2" id="KW-0812">Transmembrane</keyword>
<gene>
    <name evidence="3" type="ORF">GCM10023226_22170</name>
</gene>
<protein>
    <recommendedName>
        <fullName evidence="5">DUF4232 domain-containing protein</fullName>
    </recommendedName>
</protein>
<feature type="transmembrane region" description="Helical" evidence="2">
    <location>
        <begin position="20"/>
        <end position="39"/>
    </location>
</feature>
<evidence type="ECO:0000256" key="1">
    <source>
        <dbReference type="SAM" id="MobiDB-lite"/>
    </source>
</evidence>
<keyword evidence="4" id="KW-1185">Reference proteome</keyword>
<evidence type="ECO:0000256" key="2">
    <source>
        <dbReference type="SAM" id="Phobius"/>
    </source>
</evidence>
<keyword evidence="2" id="KW-1133">Transmembrane helix</keyword>
<comment type="caution">
    <text evidence="3">The sequence shown here is derived from an EMBL/GenBank/DDBJ whole genome shotgun (WGS) entry which is preliminary data.</text>
</comment>
<evidence type="ECO:0008006" key="5">
    <source>
        <dbReference type="Google" id="ProtNLM"/>
    </source>
</evidence>
<sequence length="294" mass="30129">MPATPPTTRGPLPPGVYWRRRLFVLGLACSLVVLIGGLLRGGSDGASEDRGVEAVQSAAEPSDLPSEGPTDDLADPDQSAGLGATSVPTPTPTPLAQPEGACEPVDVAVTPVVEEAVAGRDVTVVLELRSIESAACTYEISPAHVAVTITSGADPIWSSRDCPRVLPTQSAVLRPEEPVRVGVVWNARRSNLGCPGRSSYALDGFYHVQAAALGGEPQDVQFELELPRPDVVTPTPTPTQKPQPSGKPSGKPTGGASGEPSNEPSDRPSGKPAGKPSGKPSGRPTGAVEPGDPA</sequence>
<dbReference type="RefSeq" id="WP_345265718.1">
    <property type="nucleotide sequence ID" value="NZ_BAABIM010000002.1"/>
</dbReference>
<evidence type="ECO:0000313" key="4">
    <source>
        <dbReference type="Proteomes" id="UP001500621"/>
    </source>
</evidence>
<accession>A0ABP8WA28</accession>
<dbReference type="EMBL" id="BAABIM010000002">
    <property type="protein sequence ID" value="GAA4684367.1"/>
    <property type="molecule type" value="Genomic_DNA"/>
</dbReference>
<feature type="region of interest" description="Disordered" evidence="1">
    <location>
        <begin position="229"/>
        <end position="294"/>
    </location>
</feature>
<organism evidence="3 4">
    <name type="scientific">Nocardioides nanhaiensis</name>
    <dbReference type="NCBI Taxonomy" id="1476871"/>
    <lineage>
        <taxon>Bacteria</taxon>
        <taxon>Bacillati</taxon>
        <taxon>Actinomycetota</taxon>
        <taxon>Actinomycetes</taxon>
        <taxon>Propionibacteriales</taxon>
        <taxon>Nocardioidaceae</taxon>
        <taxon>Nocardioides</taxon>
    </lineage>
</organism>
<feature type="compositionally biased region" description="Low complexity" evidence="1">
    <location>
        <begin position="242"/>
        <end position="251"/>
    </location>
</feature>
<proteinExistence type="predicted"/>
<reference evidence="4" key="1">
    <citation type="journal article" date="2019" name="Int. J. Syst. Evol. Microbiol.">
        <title>The Global Catalogue of Microorganisms (GCM) 10K type strain sequencing project: providing services to taxonomists for standard genome sequencing and annotation.</title>
        <authorList>
            <consortium name="The Broad Institute Genomics Platform"/>
            <consortium name="The Broad Institute Genome Sequencing Center for Infectious Disease"/>
            <person name="Wu L."/>
            <person name="Ma J."/>
        </authorList>
    </citation>
    <scope>NUCLEOTIDE SEQUENCE [LARGE SCALE GENOMIC DNA]</scope>
    <source>
        <strain evidence="4">JCM 18127</strain>
    </source>
</reference>
<keyword evidence="2" id="KW-0472">Membrane</keyword>
<name>A0ABP8WA28_9ACTN</name>
<dbReference type="Proteomes" id="UP001500621">
    <property type="component" value="Unassembled WGS sequence"/>
</dbReference>